<sequence length="473" mass="50580">MSKKQQIESLAARHEKTILDVSARIWEFAEPGMKEYKSADCYAQVLRDNGFAVETGVSGIPTAVIGTWGSGRPVIGFLGEFDALPGLSQKAACPEHCELVPGAYGQGCGHNNLGAGALGAAFILRDYLKETGKSGTVRFYGCPGEEYGSGKVFMARDGLFSDLDACLTWHPGDNNHVVGTGSLANISAFFIFHGRTAHAAATPHLGRSALDACELMSVGVNYMREHMPSEARIHYAYKNAGGIAPNVVQDYACVHYFVRAPKIKDAQALYERVKKVAQGAALMTETELEVQFHEALCDFLPNRTLDAVCQKAFEEIGAPPFDDQDEKLAARFRSTFSQEDIESVGKDIVALGGDPALIPESEILHRSVLPYFPLDKCMGGSTDVGDASYCAPTSQMNVATCALGTPGHSWQLTAQSNSPLAEKGTMTAAKVLALAAAELLDQPETLAAARQELNAKTGGAYRCPIPPEVGPTL</sequence>
<dbReference type="Pfam" id="PF07687">
    <property type="entry name" value="M20_dimer"/>
    <property type="match status" value="1"/>
</dbReference>
<reference evidence="2" key="2">
    <citation type="journal article" date="2021" name="PeerJ">
        <title>Extensive microbial diversity within the chicken gut microbiome revealed by metagenomics and culture.</title>
        <authorList>
            <person name="Gilroy R."/>
            <person name="Ravi A."/>
            <person name="Getino M."/>
            <person name="Pursley I."/>
            <person name="Horton D.L."/>
            <person name="Alikhan N.F."/>
            <person name="Baker D."/>
            <person name="Gharbi K."/>
            <person name="Hall N."/>
            <person name="Watson M."/>
            <person name="Adriaenssens E.M."/>
            <person name="Foster-Nyarko E."/>
            <person name="Jarju S."/>
            <person name="Secka A."/>
            <person name="Antonio M."/>
            <person name="Oren A."/>
            <person name="Chaudhuri R.R."/>
            <person name="La Ragione R."/>
            <person name="Hildebrand F."/>
            <person name="Pallen M.J."/>
        </authorList>
    </citation>
    <scope>NUCLEOTIDE SEQUENCE</scope>
    <source>
        <strain evidence="2">CHK191-8634</strain>
    </source>
</reference>
<name>A0A9D1LM69_9CLOT</name>
<dbReference type="SUPFAM" id="SSF55031">
    <property type="entry name" value="Bacterial exopeptidase dimerisation domain"/>
    <property type="match status" value="1"/>
</dbReference>
<dbReference type="GO" id="GO:0046657">
    <property type="term" value="P:folic acid catabolic process"/>
    <property type="evidence" value="ECO:0007669"/>
    <property type="project" value="TreeGrafter"/>
</dbReference>
<dbReference type="NCBIfam" id="TIGR01891">
    <property type="entry name" value="amidohydrolases"/>
    <property type="match status" value="1"/>
</dbReference>
<protein>
    <submittedName>
        <fullName evidence="2">Amidohydrolase</fullName>
    </submittedName>
</protein>
<dbReference type="InterPro" id="IPR052030">
    <property type="entry name" value="Peptidase_M20/M20A_hydrolases"/>
</dbReference>
<dbReference type="EMBL" id="DVMR01000066">
    <property type="protein sequence ID" value="HIU44432.1"/>
    <property type="molecule type" value="Genomic_DNA"/>
</dbReference>
<organism evidence="2 3">
    <name type="scientific">Candidatus Ventrousia excrementavium</name>
    <dbReference type="NCBI Taxonomy" id="2840961"/>
    <lineage>
        <taxon>Bacteria</taxon>
        <taxon>Bacillati</taxon>
        <taxon>Bacillota</taxon>
        <taxon>Clostridia</taxon>
        <taxon>Eubacteriales</taxon>
        <taxon>Clostridiaceae</taxon>
        <taxon>Clostridiaceae incertae sedis</taxon>
        <taxon>Candidatus Ventrousia</taxon>
    </lineage>
</organism>
<dbReference type="GO" id="GO:0005737">
    <property type="term" value="C:cytoplasm"/>
    <property type="evidence" value="ECO:0007669"/>
    <property type="project" value="TreeGrafter"/>
</dbReference>
<dbReference type="InterPro" id="IPR017145">
    <property type="entry name" value="Aminobenzoyl-glu_utiliz_pB"/>
</dbReference>
<dbReference type="GO" id="GO:0071713">
    <property type="term" value="F:para-aminobenzoyl-glutamate hydrolase activity"/>
    <property type="evidence" value="ECO:0007669"/>
    <property type="project" value="TreeGrafter"/>
</dbReference>
<dbReference type="Gene3D" id="3.30.70.360">
    <property type="match status" value="1"/>
</dbReference>
<proteinExistence type="predicted"/>
<dbReference type="Pfam" id="PF01546">
    <property type="entry name" value="Peptidase_M20"/>
    <property type="match status" value="1"/>
</dbReference>
<evidence type="ECO:0000259" key="1">
    <source>
        <dbReference type="Pfam" id="PF07687"/>
    </source>
</evidence>
<evidence type="ECO:0000313" key="3">
    <source>
        <dbReference type="Proteomes" id="UP000824073"/>
    </source>
</evidence>
<dbReference type="SUPFAM" id="SSF53187">
    <property type="entry name" value="Zn-dependent exopeptidases"/>
    <property type="match status" value="1"/>
</dbReference>
<dbReference type="InterPro" id="IPR011650">
    <property type="entry name" value="Peptidase_M20_dimer"/>
</dbReference>
<comment type="caution">
    <text evidence="2">The sequence shown here is derived from an EMBL/GenBank/DDBJ whole genome shotgun (WGS) entry which is preliminary data.</text>
</comment>
<accession>A0A9D1LM69</accession>
<feature type="domain" description="Peptidase M20 dimerisation" evidence="1">
    <location>
        <begin position="187"/>
        <end position="278"/>
    </location>
</feature>
<dbReference type="GO" id="GO:0016805">
    <property type="term" value="F:dipeptidase activity"/>
    <property type="evidence" value="ECO:0007669"/>
    <property type="project" value="TreeGrafter"/>
</dbReference>
<evidence type="ECO:0000313" key="2">
    <source>
        <dbReference type="EMBL" id="HIU44432.1"/>
    </source>
</evidence>
<dbReference type="InterPro" id="IPR017439">
    <property type="entry name" value="Amidohydrolase"/>
</dbReference>
<dbReference type="Proteomes" id="UP000824073">
    <property type="component" value="Unassembled WGS sequence"/>
</dbReference>
<dbReference type="PANTHER" id="PTHR30575">
    <property type="entry name" value="PEPTIDASE M20"/>
    <property type="match status" value="1"/>
</dbReference>
<dbReference type="InterPro" id="IPR002933">
    <property type="entry name" value="Peptidase_M20"/>
</dbReference>
<dbReference type="InterPro" id="IPR036264">
    <property type="entry name" value="Bact_exopeptidase_dim_dom"/>
</dbReference>
<dbReference type="AlphaFoldDB" id="A0A9D1LM69"/>
<gene>
    <name evidence="2" type="ORF">IAB67_09070</name>
</gene>
<dbReference type="Gene3D" id="3.40.630.10">
    <property type="entry name" value="Zn peptidases"/>
    <property type="match status" value="2"/>
</dbReference>
<dbReference type="PIRSF" id="PIRSF037227">
    <property type="entry name" value="Aminobenzoyl-glu_utiliz_pB"/>
    <property type="match status" value="1"/>
</dbReference>
<reference evidence="2" key="1">
    <citation type="submission" date="2020-10" db="EMBL/GenBank/DDBJ databases">
        <authorList>
            <person name="Gilroy R."/>
        </authorList>
    </citation>
    <scope>NUCLEOTIDE SEQUENCE</scope>
    <source>
        <strain evidence="2">CHK191-8634</strain>
    </source>
</reference>
<dbReference type="FunFam" id="3.30.70.360:FF:000004">
    <property type="entry name" value="Peptidase M20 domain-containing protein 2"/>
    <property type="match status" value="1"/>
</dbReference>
<dbReference type="PANTHER" id="PTHR30575:SF0">
    <property type="entry name" value="XAA-ARG DIPEPTIDASE"/>
    <property type="match status" value="1"/>
</dbReference>